<evidence type="ECO:0000313" key="3">
    <source>
        <dbReference type="Proteomes" id="UP000800094"/>
    </source>
</evidence>
<keyword evidence="3" id="KW-1185">Reference proteome</keyword>
<dbReference type="AlphaFoldDB" id="A0A6A6I535"/>
<evidence type="ECO:0000256" key="1">
    <source>
        <dbReference type="SAM" id="MobiDB-lite"/>
    </source>
</evidence>
<name>A0A6A6I535_9PLEO</name>
<feature type="region of interest" description="Disordered" evidence="1">
    <location>
        <begin position="156"/>
        <end position="175"/>
    </location>
</feature>
<proteinExistence type="predicted"/>
<gene>
    <name evidence="2" type="ORF">BU26DRAFT_568023</name>
</gene>
<organism evidence="2 3">
    <name type="scientific">Trematosphaeria pertusa</name>
    <dbReference type="NCBI Taxonomy" id="390896"/>
    <lineage>
        <taxon>Eukaryota</taxon>
        <taxon>Fungi</taxon>
        <taxon>Dikarya</taxon>
        <taxon>Ascomycota</taxon>
        <taxon>Pezizomycotina</taxon>
        <taxon>Dothideomycetes</taxon>
        <taxon>Pleosporomycetidae</taxon>
        <taxon>Pleosporales</taxon>
        <taxon>Massarineae</taxon>
        <taxon>Trematosphaeriaceae</taxon>
        <taxon>Trematosphaeria</taxon>
    </lineage>
</organism>
<evidence type="ECO:0000313" key="2">
    <source>
        <dbReference type="EMBL" id="KAF2245437.1"/>
    </source>
</evidence>
<feature type="compositionally biased region" description="Polar residues" evidence="1">
    <location>
        <begin position="161"/>
        <end position="175"/>
    </location>
</feature>
<dbReference type="EMBL" id="ML987200">
    <property type="protein sequence ID" value="KAF2245437.1"/>
    <property type="molecule type" value="Genomic_DNA"/>
</dbReference>
<protein>
    <submittedName>
        <fullName evidence="2">Uncharacterized protein</fullName>
    </submittedName>
</protein>
<accession>A0A6A6I535</accession>
<dbReference type="GeneID" id="54587060"/>
<feature type="region of interest" description="Disordered" evidence="1">
    <location>
        <begin position="1"/>
        <end position="23"/>
    </location>
</feature>
<reference evidence="2" key="1">
    <citation type="journal article" date="2020" name="Stud. Mycol.">
        <title>101 Dothideomycetes genomes: a test case for predicting lifestyles and emergence of pathogens.</title>
        <authorList>
            <person name="Haridas S."/>
            <person name="Albert R."/>
            <person name="Binder M."/>
            <person name="Bloem J."/>
            <person name="Labutti K."/>
            <person name="Salamov A."/>
            <person name="Andreopoulos B."/>
            <person name="Baker S."/>
            <person name="Barry K."/>
            <person name="Bills G."/>
            <person name="Bluhm B."/>
            <person name="Cannon C."/>
            <person name="Castanera R."/>
            <person name="Culley D."/>
            <person name="Daum C."/>
            <person name="Ezra D."/>
            <person name="Gonzalez J."/>
            <person name="Henrissat B."/>
            <person name="Kuo A."/>
            <person name="Liang C."/>
            <person name="Lipzen A."/>
            <person name="Lutzoni F."/>
            <person name="Magnuson J."/>
            <person name="Mondo S."/>
            <person name="Nolan M."/>
            <person name="Ohm R."/>
            <person name="Pangilinan J."/>
            <person name="Park H.-J."/>
            <person name="Ramirez L."/>
            <person name="Alfaro M."/>
            <person name="Sun H."/>
            <person name="Tritt A."/>
            <person name="Yoshinaga Y."/>
            <person name="Zwiers L.-H."/>
            <person name="Turgeon B."/>
            <person name="Goodwin S."/>
            <person name="Spatafora J."/>
            <person name="Crous P."/>
            <person name="Grigoriev I."/>
        </authorList>
    </citation>
    <scope>NUCLEOTIDE SEQUENCE</scope>
    <source>
        <strain evidence="2">CBS 122368</strain>
    </source>
</reference>
<dbReference type="Proteomes" id="UP000800094">
    <property type="component" value="Unassembled WGS sequence"/>
</dbReference>
<dbReference type="RefSeq" id="XP_033680441.1">
    <property type="nucleotide sequence ID" value="XM_033833730.1"/>
</dbReference>
<sequence length="175" mass="19814">MQKILDRYKQPSSPASPRPDVAQLQRTITELVRKNSDLEADLRVAVDEYSETIAENQKLKKHGNAQQVRAEKAEKELETLRASKQSADERVLVELMYADALSQKEGQALLDLQWDTRRTAEVADLRYRITREVVENILLPAAHYVENLSMERLAPPDRFANTKSKPESSSAPAVS</sequence>